<evidence type="ECO:0000313" key="2">
    <source>
        <dbReference type="Proteomes" id="UP001374584"/>
    </source>
</evidence>
<protein>
    <submittedName>
        <fullName evidence="1">Uncharacterized protein</fullName>
    </submittedName>
</protein>
<sequence length="135" mass="15666">MDLNLHVMDGSSRGIASSKSLKSFYLERNDKRPSNQGKKEFMKEAKLLDRVHHWNIVNLGNVEMIIKRHSRNFTQKMVKGVAMNIIGHLVKALEIEEMDIRELFEDGIQIMRMNYYPPCPQPEKVIGLLSNHSYP</sequence>
<keyword evidence="2" id="KW-1185">Reference proteome</keyword>
<name>A0AAN9QH72_PHACN</name>
<dbReference type="InterPro" id="IPR027443">
    <property type="entry name" value="IPNS-like_sf"/>
</dbReference>
<accession>A0AAN9QH72</accession>
<comment type="caution">
    <text evidence="1">The sequence shown here is derived from an EMBL/GenBank/DDBJ whole genome shotgun (WGS) entry which is preliminary data.</text>
</comment>
<organism evidence="1 2">
    <name type="scientific">Phaseolus coccineus</name>
    <name type="common">Scarlet runner bean</name>
    <name type="synonym">Phaseolus multiflorus</name>
    <dbReference type="NCBI Taxonomy" id="3886"/>
    <lineage>
        <taxon>Eukaryota</taxon>
        <taxon>Viridiplantae</taxon>
        <taxon>Streptophyta</taxon>
        <taxon>Embryophyta</taxon>
        <taxon>Tracheophyta</taxon>
        <taxon>Spermatophyta</taxon>
        <taxon>Magnoliopsida</taxon>
        <taxon>eudicotyledons</taxon>
        <taxon>Gunneridae</taxon>
        <taxon>Pentapetalae</taxon>
        <taxon>rosids</taxon>
        <taxon>fabids</taxon>
        <taxon>Fabales</taxon>
        <taxon>Fabaceae</taxon>
        <taxon>Papilionoideae</taxon>
        <taxon>50 kb inversion clade</taxon>
        <taxon>NPAAA clade</taxon>
        <taxon>indigoferoid/millettioid clade</taxon>
        <taxon>Phaseoleae</taxon>
        <taxon>Phaseolus</taxon>
    </lineage>
</organism>
<reference evidence="1 2" key="1">
    <citation type="submission" date="2024-01" db="EMBL/GenBank/DDBJ databases">
        <title>The genomes of 5 underutilized Papilionoideae crops provide insights into root nodulation and disease resistanc.</title>
        <authorList>
            <person name="Jiang F."/>
        </authorList>
    </citation>
    <scope>NUCLEOTIDE SEQUENCE [LARGE SCALE GENOMIC DNA]</scope>
    <source>
        <strain evidence="1">JINMINGXINNONG_FW02</strain>
        <tissue evidence="1">Leaves</tissue>
    </source>
</reference>
<gene>
    <name evidence="1" type="ORF">VNO80_26968</name>
</gene>
<evidence type="ECO:0000313" key="1">
    <source>
        <dbReference type="EMBL" id="KAK7335192.1"/>
    </source>
</evidence>
<dbReference type="Proteomes" id="UP001374584">
    <property type="component" value="Unassembled WGS sequence"/>
</dbReference>
<dbReference type="AlphaFoldDB" id="A0AAN9QH72"/>
<dbReference type="SUPFAM" id="SSF51197">
    <property type="entry name" value="Clavaminate synthase-like"/>
    <property type="match status" value="1"/>
</dbReference>
<dbReference type="Gene3D" id="2.60.120.330">
    <property type="entry name" value="B-lactam Antibiotic, Isopenicillin N Synthase, Chain"/>
    <property type="match status" value="1"/>
</dbReference>
<proteinExistence type="predicted"/>
<dbReference type="EMBL" id="JAYMYR010000010">
    <property type="protein sequence ID" value="KAK7335192.1"/>
    <property type="molecule type" value="Genomic_DNA"/>
</dbReference>